<feature type="compositionally biased region" description="Low complexity" evidence="2">
    <location>
        <begin position="343"/>
        <end position="359"/>
    </location>
</feature>
<gene>
    <name evidence="4" type="ORF">M0R45_031184</name>
</gene>
<dbReference type="PROSITE" id="PS50158">
    <property type="entry name" value="ZF_CCHC"/>
    <property type="match status" value="1"/>
</dbReference>
<feature type="compositionally biased region" description="Polar residues" evidence="2">
    <location>
        <begin position="383"/>
        <end position="399"/>
    </location>
</feature>
<feature type="domain" description="CCHC-type" evidence="3">
    <location>
        <begin position="176"/>
        <end position="191"/>
    </location>
</feature>
<evidence type="ECO:0000256" key="2">
    <source>
        <dbReference type="SAM" id="MobiDB-lite"/>
    </source>
</evidence>
<name>A0AAW1WDX6_RUBAR</name>
<proteinExistence type="predicted"/>
<keyword evidence="1" id="KW-0479">Metal-binding</keyword>
<keyword evidence="1" id="KW-0862">Zinc</keyword>
<dbReference type="AlphaFoldDB" id="A0AAW1WDX6"/>
<reference evidence="4 5" key="1">
    <citation type="journal article" date="2023" name="G3 (Bethesda)">
        <title>A chromosome-length genome assembly and annotation of blackberry (Rubus argutus, cv. 'Hillquist').</title>
        <authorList>
            <person name="Bruna T."/>
            <person name="Aryal R."/>
            <person name="Dudchenko O."/>
            <person name="Sargent D.J."/>
            <person name="Mead D."/>
            <person name="Buti M."/>
            <person name="Cavallini A."/>
            <person name="Hytonen T."/>
            <person name="Andres J."/>
            <person name="Pham M."/>
            <person name="Weisz D."/>
            <person name="Mascagni F."/>
            <person name="Usai G."/>
            <person name="Natali L."/>
            <person name="Bassil N."/>
            <person name="Fernandez G.E."/>
            <person name="Lomsadze A."/>
            <person name="Armour M."/>
            <person name="Olukolu B."/>
            <person name="Poorten T."/>
            <person name="Britton C."/>
            <person name="Davik J."/>
            <person name="Ashrafi H."/>
            <person name="Aiden E.L."/>
            <person name="Borodovsky M."/>
            <person name="Worthington M."/>
        </authorList>
    </citation>
    <scope>NUCLEOTIDE SEQUENCE [LARGE SCALE GENOMIC DNA]</scope>
    <source>
        <strain evidence="4">PI 553951</strain>
    </source>
</reference>
<evidence type="ECO:0000313" key="4">
    <source>
        <dbReference type="EMBL" id="KAK9922737.1"/>
    </source>
</evidence>
<keyword evidence="1" id="KW-0863">Zinc-finger</keyword>
<feature type="region of interest" description="Disordered" evidence="2">
    <location>
        <begin position="200"/>
        <end position="258"/>
    </location>
</feature>
<protein>
    <recommendedName>
        <fullName evidence="3">CCHC-type domain-containing protein</fullName>
    </recommendedName>
</protein>
<feature type="compositionally biased region" description="Polar residues" evidence="2">
    <location>
        <begin position="206"/>
        <end position="219"/>
    </location>
</feature>
<dbReference type="Proteomes" id="UP001457282">
    <property type="component" value="Unassembled WGS sequence"/>
</dbReference>
<feature type="compositionally biased region" description="Polar residues" evidence="2">
    <location>
        <begin position="227"/>
        <end position="238"/>
    </location>
</feature>
<sequence length="498" mass="54280">MAAQITDAESADPIPSPPLESDSYAARLLNPLSHYDKAAVEDFEITEEDYTIAPGNIAQNICFSQRVKNKLDIEWRCAVIVKLMGKPNVNNAYTFMHSGLKRKWNPQVRFFKDKILKLIGKILGNVVKVDRVTLAQSRGKFARVCVEIVLHTPLQPFIEIEGTAYGVVYEGISLICFNCGCYGHAKANCSNLPTSNSVPHHPHYDNPNSTMPQTLSTNEPIKPPSNAECSTSLDTNAHGTDMETAEHSEKTKTTGHGPWMLMSYKNRKVNPNKVPANSAPTQSGSRYALLETFVETENGALTEIQPTTVESLTSKKIQEPGVVSTWKKVQKKIKKTISDTSKHTAASSKSANKAKANTAQKMPLSDITNGKPIPRQFIPKFNMGSTSNQSSQKDTANQQTTKLLAASQSAPFESTHVPDSVPTVQESHPQVNISASYGNCPPEPTLESSCLATVSTESTTSKGQVCSVLTPNNDNDMIVDVLIMNATITSDIEAMVDL</sequence>
<dbReference type="PANTHER" id="PTHR31286">
    <property type="entry name" value="GLYCINE-RICH CELL WALL STRUCTURAL PROTEIN 1.8-LIKE"/>
    <property type="match status" value="1"/>
</dbReference>
<keyword evidence="5" id="KW-1185">Reference proteome</keyword>
<dbReference type="PANTHER" id="PTHR31286:SF99">
    <property type="entry name" value="DUF4283 DOMAIN-CONTAINING PROTEIN"/>
    <property type="match status" value="1"/>
</dbReference>
<evidence type="ECO:0000313" key="5">
    <source>
        <dbReference type="Proteomes" id="UP001457282"/>
    </source>
</evidence>
<organism evidence="4 5">
    <name type="scientific">Rubus argutus</name>
    <name type="common">Southern blackberry</name>
    <dbReference type="NCBI Taxonomy" id="59490"/>
    <lineage>
        <taxon>Eukaryota</taxon>
        <taxon>Viridiplantae</taxon>
        <taxon>Streptophyta</taxon>
        <taxon>Embryophyta</taxon>
        <taxon>Tracheophyta</taxon>
        <taxon>Spermatophyta</taxon>
        <taxon>Magnoliopsida</taxon>
        <taxon>eudicotyledons</taxon>
        <taxon>Gunneridae</taxon>
        <taxon>Pentapetalae</taxon>
        <taxon>rosids</taxon>
        <taxon>fabids</taxon>
        <taxon>Rosales</taxon>
        <taxon>Rosaceae</taxon>
        <taxon>Rosoideae</taxon>
        <taxon>Rosoideae incertae sedis</taxon>
        <taxon>Rubus</taxon>
    </lineage>
</organism>
<feature type="region of interest" description="Disordered" evidence="2">
    <location>
        <begin position="336"/>
        <end position="399"/>
    </location>
</feature>
<dbReference type="GO" id="GO:0008270">
    <property type="term" value="F:zinc ion binding"/>
    <property type="evidence" value="ECO:0007669"/>
    <property type="project" value="UniProtKB-KW"/>
</dbReference>
<dbReference type="InterPro" id="IPR040256">
    <property type="entry name" value="At4g02000-like"/>
</dbReference>
<comment type="caution">
    <text evidence="4">The sequence shown here is derived from an EMBL/GenBank/DDBJ whole genome shotgun (WGS) entry which is preliminary data.</text>
</comment>
<evidence type="ECO:0000256" key="1">
    <source>
        <dbReference type="PROSITE-ProRule" id="PRU00047"/>
    </source>
</evidence>
<evidence type="ECO:0000259" key="3">
    <source>
        <dbReference type="PROSITE" id="PS50158"/>
    </source>
</evidence>
<dbReference type="InterPro" id="IPR001878">
    <property type="entry name" value="Znf_CCHC"/>
</dbReference>
<feature type="compositionally biased region" description="Basic and acidic residues" evidence="2">
    <location>
        <begin position="240"/>
        <end position="252"/>
    </location>
</feature>
<accession>A0AAW1WDX6</accession>
<dbReference type="EMBL" id="JBEDUW010000006">
    <property type="protein sequence ID" value="KAK9922737.1"/>
    <property type="molecule type" value="Genomic_DNA"/>
</dbReference>
<dbReference type="GO" id="GO:0003676">
    <property type="term" value="F:nucleic acid binding"/>
    <property type="evidence" value="ECO:0007669"/>
    <property type="project" value="InterPro"/>
</dbReference>